<evidence type="ECO:0000313" key="8">
    <source>
        <dbReference type="Proteomes" id="UP001154282"/>
    </source>
</evidence>
<dbReference type="EMBL" id="CAMGYJ010000002">
    <property type="protein sequence ID" value="CAI0385865.1"/>
    <property type="molecule type" value="Genomic_DNA"/>
</dbReference>
<dbReference type="Gene3D" id="3.20.20.80">
    <property type="entry name" value="Glycosidases"/>
    <property type="match status" value="1"/>
</dbReference>
<accession>A0AAV0HP72</accession>
<keyword evidence="8" id="KW-1185">Reference proteome</keyword>
<dbReference type="PROSITE" id="PS00653">
    <property type="entry name" value="GLYCOSYL_HYDROL_F1_2"/>
    <property type="match status" value="1"/>
</dbReference>
<dbReference type="PROSITE" id="PS00572">
    <property type="entry name" value="GLYCOSYL_HYDROL_F1_1"/>
    <property type="match status" value="1"/>
</dbReference>
<dbReference type="PRINTS" id="PR00131">
    <property type="entry name" value="GLHYDRLASE1"/>
</dbReference>
<dbReference type="PANTHER" id="PTHR10353:SF44">
    <property type="entry name" value="BETA-GLUCOSIDASE 17"/>
    <property type="match status" value="1"/>
</dbReference>
<dbReference type="InterPro" id="IPR017853">
    <property type="entry name" value="GH"/>
</dbReference>
<dbReference type="Pfam" id="PF00232">
    <property type="entry name" value="Glyco_hydro_1"/>
    <property type="match status" value="1"/>
</dbReference>
<evidence type="ECO:0000256" key="6">
    <source>
        <dbReference type="RuleBase" id="RU004468"/>
    </source>
</evidence>
<keyword evidence="3 6" id="KW-0326">Glycosidase</keyword>
<feature type="active site" description="Nucleophile" evidence="4">
    <location>
        <position position="449"/>
    </location>
</feature>
<evidence type="ECO:0000256" key="5">
    <source>
        <dbReference type="RuleBase" id="RU003690"/>
    </source>
</evidence>
<evidence type="ECO:0000256" key="3">
    <source>
        <dbReference type="ARBA" id="ARBA00023295"/>
    </source>
</evidence>
<dbReference type="GO" id="GO:0005975">
    <property type="term" value="P:carbohydrate metabolic process"/>
    <property type="evidence" value="ECO:0007669"/>
    <property type="project" value="InterPro"/>
</dbReference>
<name>A0AAV0HP72_9ROSI</name>
<evidence type="ECO:0000256" key="4">
    <source>
        <dbReference type="PROSITE-ProRule" id="PRU10055"/>
    </source>
</evidence>
<protein>
    <recommendedName>
        <fullName evidence="9">Beta-glucosidase</fullName>
    </recommendedName>
</protein>
<dbReference type="SUPFAM" id="SSF51445">
    <property type="entry name" value="(Trans)glycosidases"/>
    <property type="match status" value="1"/>
</dbReference>
<keyword evidence="2 6" id="KW-0378">Hydrolase</keyword>
<organism evidence="7 8">
    <name type="scientific">Linum tenue</name>
    <dbReference type="NCBI Taxonomy" id="586396"/>
    <lineage>
        <taxon>Eukaryota</taxon>
        <taxon>Viridiplantae</taxon>
        <taxon>Streptophyta</taxon>
        <taxon>Embryophyta</taxon>
        <taxon>Tracheophyta</taxon>
        <taxon>Spermatophyta</taxon>
        <taxon>Magnoliopsida</taxon>
        <taxon>eudicotyledons</taxon>
        <taxon>Gunneridae</taxon>
        <taxon>Pentapetalae</taxon>
        <taxon>rosids</taxon>
        <taxon>fabids</taxon>
        <taxon>Malpighiales</taxon>
        <taxon>Linaceae</taxon>
        <taxon>Linum</taxon>
    </lineage>
</organism>
<evidence type="ECO:0000313" key="7">
    <source>
        <dbReference type="EMBL" id="CAI0385865.1"/>
    </source>
</evidence>
<proteinExistence type="inferred from homology"/>
<dbReference type="AlphaFoldDB" id="A0AAV0HP72"/>
<sequence>MLFRRLISIDMMKKKLSFILGSPFTCCLLLLGLLLPPLHTECLQHPVFDGDEYPASLLNRSSFPPGFTFGTSSSAYQYEGATFTDGRGLSNWDVFVREQPGGFVLSVVLRAEKILDHTTGDVAEEFYYRYKEDVKLMKEIGLDAFRFSIAWSRVLPRGKTGLGINKKGVDFYNGLIDELLLNGIEPQATLMHWDLPQYLEDEYGGFLSSKIVGDFRDYADFCFQEFGDRVKNWITVNEPNSIADKGYVQGNNSPGRCSSYVGNCTDGNSATEPYIVVHNILLSHAAAANVYREKYKASQNGMVGITMSTRWYVPKYPTKACKEAASRALDFGFAWMARPVVYGEYPESMKALVGDRLPKFTEEQKQMLKGSVDFLGVNYYSAYYAEDASSSTINPSYTTDSQVNITMHKNGIPIGQPTACDWLYIYPEGMLEILVYVKEVYNVPVFLTENGVADLSNNSLPLNDALDDELRIKFHYLHLKYLLESVKAGVDVRGYSLWSFLDNFEWELGYTVRFGITFVDFQDNLKRYPKRSALWFRNFLQKQTATSATATPLLYSSQ</sequence>
<gene>
    <name evidence="7" type="ORF">LITE_LOCUS4936</name>
</gene>
<comment type="similarity">
    <text evidence="1 5">Belongs to the glycosyl hydrolase 1 family.</text>
</comment>
<comment type="caution">
    <text evidence="7">The sequence shown here is derived from an EMBL/GenBank/DDBJ whole genome shotgun (WGS) entry which is preliminary data.</text>
</comment>
<evidence type="ECO:0008006" key="9">
    <source>
        <dbReference type="Google" id="ProtNLM"/>
    </source>
</evidence>
<dbReference type="FunFam" id="3.20.20.80:FF:000020">
    <property type="entry name" value="Beta-glucosidase 12"/>
    <property type="match status" value="1"/>
</dbReference>
<evidence type="ECO:0000256" key="2">
    <source>
        <dbReference type="ARBA" id="ARBA00022801"/>
    </source>
</evidence>
<dbReference type="GO" id="GO:0008422">
    <property type="term" value="F:beta-glucosidase activity"/>
    <property type="evidence" value="ECO:0007669"/>
    <property type="project" value="TreeGrafter"/>
</dbReference>
<dbReference type="InterPro" id="IPR018120">
    <property type="entry name" value="Glyco_hydro_1_AS"/>
</dbReference>
<dbReference type="PANTHER" id="PTHR10353">
    <property type="entry name" value="GLYCOSYL HYDROLASE"/>
    <property type="match status" value="1"/>
</dbReference>
<reference evidence="7" key="1">
    <citation type="submission" date="2022-08" db="EMBL/GenBank/DDBJ databases">
        <authorList>
            <person name="Gutierrez-Valencia J."/>
        </authorList>
    </citation>
    <scope>NUCLEOTIDE SEQUENCE</scope>
</reference>
<dbReference type="InterPro" id="IPR001360">
    <property type="entry name" value="Glyco_hydro_1"/>
</dbReference>
<evidence type="ECO:0000256" key="1">
    <source>
        <dbReference type="ARBA" id="ARBA00010838"/>
    </source>
</evidence>
<dbReference type="Proteomes" id="UP001154282">
    <property type="component" value="Unassembled WGS sequence"/>
</dbReference>
<dbReference type="InterPro" id="IPR033132">
    <property type="entry name" value="GH_1_N_CS"/>
</dbReference>